<evidence type="ECO:0000256" key="5">
    <source>
        <dbReference type="ARBA" id="ARBA00022915"/>
    </source>
</evidence>
<dbReference type="GO" id="GO:0005829">
    <property type="term" value="C:cytosol"/>
    <property type="evidence" value="ECO:0007669"/>
    <property type="project" value="TreeGrafter"/>
</dbReference>
<dbReference type="GO" id="GO:0051287">
    <property type="term" value="F:NAD binding"/>
    <property type="evidence" value="ECO:0007669"/>
    <property type="project" value="UniProtKB-UniRule"/>
</dbReference>
<dbReference type="Gene3D" id="3.30.360.10">
    <property type="entry name" value="Dihydrodipicolinate Reductase, domain 2"/>
    <property type="match status" value="1"/>
</dbReference>
<proteinExistence type="inferred from homology"/>
<dbReference type="SUPFAM" id="SSF55347">
    <property type="entry name" value="Glyceraldehyde-3-phosphate dehydrogenase-like, C-terminal domain"/>
    <property type="match status" value="1"/>
</dbReference>
<comment type="catalytic activity">
    <reaction evidence="12 13">
        <text>(S)-2,3,4,5-tetrahydrodipicolinate + NAD(+) + H2O = (2S,4S)-4-hydroxy-2,3,4,5-tetrahydrodipicolinate + NADH + H(+)</text>
        <dbReference type="Rhea" id="RHEA:35323"/>
        <dbReference type="ChEBI" id="CHEBI:15377"/>
        <dbReference type="ChEBI" id="CHEBI:15378"/>
        <dbReference type="ChEBI" id="CHEBI:16845"/>
        <dbReference type="ChEBI" id="CHEBI:57540"/>
        <dbReference type="ChEBI" id="CHEBI:57945"/>
        <dbReference type="ChEBI" id="CHEBI:67139"/>
        <dbReference type="EC" id="1.17.1.8"/>
    </reaction>
</comment>
<evidence type="ECO:0000256" key="6">
    <source>
        <dbReference type="ARBA" id="ARBA00023002"/>
    </source>
</evidence>
<dbReference type="UniPathway" id="UPA00034">
    <property type="reaction ID" value="UER00018"/>
</dbReference>
<keyword evidence="6 13" id="KW-0560">Oxidoreductase</keyword>
<gene>
    <name evidence="13" type="primary">dapB</name>
    <name evidence="16" type="ordered locus">TEQUI_0216</name>
</gene>
<keyword evidence="4 13" id="KW-0521">NADP</keyword>
<sequence>MKIAITGASGRMGQMLQHVASKIPDFSEVALIDLSSTEHEISSIIEKADCVIDFTRPEGTMKYLDYCHRFGTSLVIGTTGFTADQKKVIEDVSKNISLVMASNMSFGVNVTVKLLQEAAKLLKGYDIEVFEAHHKHKVDSPSGTAIMMGEAIAKVLDVELEDVADWTRHGHVGARKDGHIGFSVVRGGSIVGEHKVMFCGDGEVIEITHKSSNREHYAEGACRAAMFLKDKDTGLFDMQDVIDSGI</sequence>
<evidence type="ECO:0000256" key="4">
    <source>
        <dbReference type="ARBA" id="ARBA00022857"/>
    </source>
</evidence>
<comment type="caution">
    <text evidence="13">Lacks conserved residue(s) required for the propagation of feature annotation.</text>
</comment>
<dbReference type="Gene3D" id="3.40.50.720">
    <property type="entry name" value="NAD(P)-binding Rossmann-like Domain"/>
    <property type="match status" value="1"/>
</dbReference>
<dbReference type="Proteomes" id="UP000007472">
    <property type="component" value="Chromosome"/>
</dbReference>
<dbReference type="EMBL" id="CP002456">
    <property type="protein sequence ID" value="ADU91170.1"/>
    <property type="molecule type" value="Genomic_DNA"/>
</dbReference>
<evidence type="ECO:0000256" key="10">
    <source>
        <dbReference type="ARBA" id="ARBA00038983"/>
    </source>
</evidence>
<comment type="catalytic activity">
    <reaction evidence="11 13">
        <text>(S)-2,3,4,5-tetrahydrodipicolinate + NADP(+) + H2O = (2S,4S)-4-hydroxy-2,3,4,5-tetrahydrodipicolinate + NADPH + H(+)</text>
        <dbReference type="Rhea" id="RHEA:35331"/>
        <dbReference type="ChEBI" id="CHEBI:15377"/>
        <dbReference type="ChEBI" id="CHEBI:15378"/>
        <dbReference type="ChEBI" id="CHEBI:16845"/>
        <dbReference type="ChEBI" id="CHEBI:57783"/>
        <dbReference type="ChEBI" id="CHEBI:58349"/>
        <dbReference type="ChEBI" id="CHEBI:67139"/>
        <dbReference type="EC" id="1.17.1.8"/>
    </reaction>
</comment>
<dbReference type="GO" id="GO:0016726">
    <property type="term" value="F:oxidoreductase activity, acting on CH or CH2 groups, NAD or NADP as acceptor"/>
    <property type="evidence" value="ECO:0007669"/>
    <property type="project" value="UniProtKB-UniRule"/>
</dbReference>
<dbReference type="AlphaFoldDB" id="A0A654KFJ0"/>
<evidence type="ECO:0000256" key="8">
    <source>
        <dbReference type="ARBA" id="ARBA00023154"/>
    </source>
</evidence>
<dbReference type="InterPro" id="IPR022663">
    <property type="entry name" value="DapB_C"/>
</dbReference>
<evidence type="ECO:0000256" key="3">
    <source>
        <dbReference type="ARBA" id="ARBA00022605"/>
    </source>
</evidence>
<dbReference type="GO" id="GO:0050661">
    <property type="term" value="F:NADP binding"/>
    <property type="evidence" value="ECO:0007669"/>
    <property type="project" value="UniProtKB-UniRule"/>
</dbReference>
<feature type="binding site" evidence="13">
    <location>
        <begin position="7"/>
        <end position="12"/>
    </location>
    <ligand>
        <name>NAD(+)</name>
        <dbReference type="ChEBI" id="CHEBI:57540"/>
    </ligand>
</feature>
<dbReference type="GO" id="GO:0019877">
    <property type="term" value="P:diaminopimelate biosynthetic process"/>
    <property type="evidence" value="ECO:0007669"/>
    <property type="project" value="UniProtKB-UniRule"/>
</dbReference>
<evidence type="ECO:0000256" key="9">
    <source>
        <dbReference type="ARBA" id="ARBA00037922"/>
    </source>
</evidence>
<dbReference type="Pfam" id="PF01113">
    <property type="entry name" value="DapB_N"/>
    <property type="match status" value="1"/>
</dbReference>
<dbReference type="InterPro" id="IPR000846">
    <property type="entry name" value="DapB_N"/>
</dbReference>
<feature type="binding site" evidence="13">
    <location>
        <begin position="77"/>
        <end position="79"/>
    </location>
    <ligand>
        <name>NAD(+)</name>
        <dbReference type="ChEBI" id="CHEBI:57540"/>
    </ligand>
</feature>
<dbReference type="EC" id="1.17.1.8" evidence="10 13"/>
<dbReference type="HAMAP" id="MF_00102">
    <property type="entry name" value="DapB"/>
    <property type="match status" value="1"/>
</dbReference>
<accession>A0A654KFJ0</accession>
<dbReference type="NCBIfam" id="TIGR00036">
    <property type="entry name" value="dapB"/>
    <property type="match status" value="1"/>
</dbReference>
<dbReference type="PANTHER" id="PTHR20836">
    <property type="entry name" value="DIHYDRODIPICOLINATE REDUCTASE"/>
    <property type="match status" value="1"/>
</dbReference>
<evidence type="ECO:0000313" key="16">
    <source>
        <dbReference type="EMBL" id="ADU91170.1"/>
    </source>
</evidence>
<dbReference type="PANTHER" id="PTHR20836:SF0">
    <property type="entry name" value="4-HYDROXY-TETRAHYDRODIPICOLINATE REDUCTASE 1, CHLOROPLASTIC-RELATED"/>
    <property type="match status" value="1"/>
</dbReference>
<evidence type="ECO:0000256" key="11">
    <source>
        <dbReference type="ARBA" id="ARBA00049080"/>
    </source>
</evidence>
<dbReference type="Pfam" id="PF05173">
    <property type="entry name" value="DapB_C"/>
    <property type="match status" value="1"/>
</dbReference>
<evidence type="ECO:0000259" key="15">
    <source>
        <dbReference type="Pfam" id="PF05173"/>
    </source>
</evidence>
<dbReference type="PROSITE" id="PS01298">
    <property type="entry name" value="DAPB"/>
    <property type="match status" value="1"/>
</dbReference>
<dbReference type="GO" id="GO:0009089">
    <property type="term" value="P:lysine biosynthetic process via diaminopimelate"/>
    <property type="evidence" value="ECO:0007669"/>
    <property type="project" value="UniProtKB-UniRule"/>
</dbReference>
<dbReference type="PIRSF" id="PIRSF000161">
    <property type="entry name" value="DHPR"/>
    <property type="match status" value="1"/>
</dbReference>
<evidence type="ECO:0000256" key="2">
    <source>
        <dbReference type="ARBA" id="ARBA00022490"/>
    </source>
</evidence>
<feature type="active site" description="Proton donor" evidence="13">
    <location>
        <position position="137"/>
    </location>
</feature>
<dbReference type="SUPFAM" id="SSF51735">
    <property type="entry name" value="NAD(P)-binding Rossmann-fold domains"/>
    <property type="match status" value="1"/>
</dbReference>
<organism evidence="16 17">
    <name type="scientific">Taylorella equigenitalis (strain MCE9)</name>
    <dbReference type="NCBI Taxonomy" id="937774"/>
    <lineage>
        <taxon>Bacteria</taxon>
        <taxon>Pseudomonadati</taxon>
        <taxon>Pseudomonadota</taxon>
        <taxon>Betaproteobacteria</taxon>
        <taxon>Burkholderiales</taxon>
        <taxon>Alcaligenaceae</taxon>
        <taxon>Taylorella</taxon>
    </lineage>
</organism>
<feature type="binding site" evidence="13">
    <location>
        <position position="134"/>
    </location>
    <ligand>
        <name>(S)-2,3,4,5-tetrahydrodipicolinate</name>
        <dbReference type="ChEBI" id="CHEBI:16845"/>
    </ligand>
</feature>
<protein>
    <recommendedName>
        <fullName evidence="10 13">4-hydroxy-tetrahydrodipicolinate reductase</fullName>
        <shortName evidence="13">HTPA reductase</shortName>
        <ecNumber evidence="10 13">1.17.1.8</ecNumber>
    </recommendedName>
</protein>
<dbReference type="InterPro" id="IPR023940">
    <property type="entry name" value="DHDPR_bac"/>
</dbReference>
<feature type="active site" description="Proton donor/acceptor" evidence="13">
    <location>
        <position position="133"/>
    </location>
</feature>
<comment type="subcellular location">
    <subcellularLocation>
        <location evidence="13">Cytoplasm</location>
    </subcellularLocation>
</comment>
<dbReference type="FunFam" id="3.30.360.10:FF:000004">
    <property type="entry name" value="4-hydroxy-tetrahydrodipicolinate reductase"/>
    <property type="match status" value="1"/>
</dbReference>
<comment type="similarity">
    <text evidence="1 13">Belongs to the DapB family.</text>
</comment>
<feature type="binding site" evidence="13">
    <location>
        <position position="33"/>
    </location>
    <ligand>
        <name>NAD(+)</name>
        <dbReference type="ChEBI" id="CHEBI:57540"/>
    </ligand>
</feature>
<evidence type="ECO:0000256" key="1">
    <source>
        <dbReference type="ARBA" id="ARBA00006642"/>
    </source>
</evidence>
<dbReference type="GO" id="GO:0008839">
    <property type="term" value="F:4-hydroxy-tetrahydrodipicolinate reductase"/>
    <property type="evidence" value="ECO:0007669"/>
    <property type="project" value="UniProtKB-UniRule"/>
</dbReference>
<keyword evidence="2 13" id="KW-0963">Cytoplasm</keyword>
<evidence type="ECO:0000256" key="13">
    <source>
        <dbReference type="HAMAP-Rule" id="MF_00102"/>
    </source>
</evidence>
<dbReference type="KEGG" id="teq:TEQUI_0216"/>
<evidence type="ECO:0000259" key="14">
    <source>
        <dbReference type="Pfam" id="PF01113"/>
    </source>
</evidence>
<dbReference type="InterPro" id="IPR022664">
    <property type="entry name" value="DapB_N_CS"/>
</dbReference>
<keyword evidence="7 13" id="KW-0520">NAD</keyword>
<evidence type="ECO:0000313" key="17">
    <source>
        <dbReference type="Proteomes" id="UP000007472"/>
    </source>
</evidence>
<feature type="binding site" evidence="13">
    <location>
        <begin position="101"/>
        <end position="104"/>
    </location>
    <ligand>
        <name>NAD(+)</name>
        <dbReference type="ChEBI" id="CHEBI:57540"/>
    </ligand>
</feature>
<feature type="domain" description="Dihydrodipicolinate reductase C-terminal" evidence="15">
    <location>
        <begin position="107"/>
        <end position="242"/>
    </location>
</feature>
<reference evidence="16 17" key="1">
    <citation type="journal article" date="2011" name="J. Bacteriol.">
        <title>Genome sequence of Taylorella equigenitalis MCE9, the causative agent of contagious equine metritis.</title>
        <authorList>
            <person name="Hebert L."/>
            <person name="Moumen B."/>
            <person name="Duquesne F."/>
            <person name="Breuil M.F."/>
            <person name="Laugier C."/>
            <person name="Batto J.M."/>
            <person name="Renault P."/>
            <person name="Petry S."/>
        </authorList>
    </citation>
    <scope>NUCLEOTIDE SEQUENCE [LARGE SCALE GENOMIC DNA]</scope>
    <source>
        <strain evidence="16 17">MCE9</strain>
    </source>
</reference>
<evidence type="ECO:0000256" key="7">
    <source>
        <dbReference type="ARBA" id="ARBA00023027"/>
    </source>
</evidence>
<feature type="domain" description="Dihydrodipicolinate reductase N-terminal" evidence="14">
    <location>
        <begin position="1"/>
        <end position="104"/>
    </location>
</feature>
<comment type="caution">
    <text evidence="13">Was originally thought to be a dihydrodipicolinate reductase (DHDPR), catalyzing the conversion of dihydrodipicolinate to tetrahydrodipicolinate. However, it was shown in E.coli that the substrate of the enzymatic reaction is not dihydrodipicolinate (DHDP) but in fact (2S,4S)-4-hydroxy-2,3,4,5-tetrahydrodipicolinic acid (HTPA), the product released by the DapA-catalyzed reaction.</text>
</comment>
<feature type="binding site" evidence="13">
    <location>
        <begin position="143"/>
        <end position="144"/>
    </location>
    <ligand>
        <name>(S)-2,3,4,5-tetrahydrodipicolinate</name>
        <dbReference type="ChEBI" id="CHEBI:16845"/>
    </ligand>
</feature>
<comment type="pathway">
    <text evidence="9 13">Amino-acid biosynthesis; L-lysine biosynthesis via DAP pathway; (S)-tetrahydrodipicolinate from L-aspartate: step 4/4.</text>
</comment>
<keyword evidence="8 13" id="KW-0457">Lysine biosynthesis</keyword>
<keyword evidence="5 13" id="KW-0220">Diaminopimelate biosynthesis</keyword>
<comment type="function">
    <text evidence="13">Catalyzes the conversion of 4-hydroxy-tetrahydrodipicolinate (HTPA) to tetrahydrodipicolinate.</text>
</comment>
<comment type="subunit">
    <text evidence="13">Homotetramer.</text>
</comment>
<name>A0A654KFJ0_TAYEM</name>
<keyword evidence="3 13" id="KW-0028">Amino-acid biosynthesis</keyword>
<dbReference type="CDD" id="cd02274">
    <property type="entry name" value="DHDPR_N"/>
    <property type="match status" value="1"/>
</dbReference>
<evidence type="ECO:0000256" key="12">
    <source>
        <dbReference type="ARBA" id="ARBA00049396"/>
    </source>
</evidence>
<dbReference type="InterPro" id="IPR036291">
    <property type="entry name" value="NAD(P)-bd_dom_sf"/>
</dbReference>